<dbReference type="Pfam" id="PF07004">
    <property type="entry name" value="SHIPPO-rpt"/>
    <property type="match status" value="3"/>
</dbReference>
<feature type="region of interest" description="Disordered" evidence="1">
    <location>
        <begin position="1"/>
        <end position="20"/>
    </location>
</feature>
<protein>
    <submittedName>
        <fullName evidence="2">Uncharacterized protein</fullName>
    </submittedName>
</protein>
<feature type="compositionally biased region" description="Polar residues" evidence="1">
    <location>
        <begin position="1"/>
        <end position="19"/>
    </location>
</feature>
<comment type="caution">
    <text evidence="2">The sequence shown here is derived from an EMBL/GenBank/DDBJ whole genome shotgun (WGS) entry which is preliminary data.</text>
</comment>
<organism evidence="2 3">
    <name type="scientific">Stentor coeruleus</name>
    <dbReference type="NCBI Taxonomy" id="5963"/>
    <lineage>
        <taxon>Eukaryota</taxon>
        <taxon>Sar</taxon>
        <taxon>Alveolata</taxon>
        <taxon>Ciliophora</taxon>
        <taxon>Postciliodesmatophora</taxon>
        <taxon>Heterotrichea</taxon>
        <taxon>Heterotrichida</taxon>
        <taxon>Stentoridae</taxon>
        <taxon>Stentor</taxon>
    </lineage>
</organism>
<accession>A0A1R2CWY9</accession>
<sequence>MNESQRFSRYSPLSKNSKSIPPYLLEFPSTSKAIQKQISRSVDYPVHNFNVFKNKNTKKPFKKFTGLFFSSKSPNRPTKNLSEIPNQVQDPQSSSEYYVIFRTTGPFFDMNSKPKAKSEIKNQGLGIGTAQPNSVIYTKFSPLPSEREMKNPDKIGPGSYSPILVSNGPKWGFGASKRIEIDASESPGPGTYTVPSYLSKKAFSISPRRKNKEPSQTPGPGAYYKHSVGKAMKSSLRPRIEHRGQDLNFNIEHSNLSLNLSTAA</sequence>
<evidence type="ECO:0000256" key="1">
    <source>
        <dbReference type="SAM" id="MobiDB-lite"/>
    </source>
</evidence>
<keyword evidence="3" id="KW-1185">Reference proteome</keyword>
<evidence type="ECO:0000313" key="2">
    <source>
        <dbReference type="EMBL" id="OMJ93528.1"/>
    </source>
</evidence>
<dbReference type="EMBL" id="MPUH01000041">
    <property type="protein sequence ID" value="OMJ93528.1"/>
    <property type="molecule type" value="Genomic_DNA"/>
</dbReference>
<feature type="region of interest" description="Disordered" evidence="1">
    <location>
        <begin position="203"/>
        <end position="226"/>
    </location>
</feature>
<reference evidence="2 3" key="1">
    <citation type="submission" date="2016-11" db="EMBL/GenBank/DDBJ databases">
        <title>The macronuclear genome of Stentor coeruleus: a giant cell with tiny introns.</title>
        <authorList>
            <person name="Slabodnick M."/>
            <person name="Ruby J.G."/>
            <person name="Reiff S.B."/>
            <person name="Swart E.C."/>
            <person name="Gosai S."/>
            <person name="Prabakaran S."/>
            <person name="Witkowska E."/>
            <person name="Larue G.E."/>
            <person name="Fisher S."/>
            <person name="Freeman R.M."/>
            <person name="Gunawardena J."/>
            <person name="Chu W."/>
            <person name="Stover N.A."/>
            <person name="Gregory B.D."/>
            <person name="Nowacki M."/>
            <person name="Derisi J."/>
            <person name="Roy S.W."/>
            <person name="Marshall W.F."/>
            <person name="Sood P."/>
        </authorList>
    </citation>
    <scope>NUCLEOTIDE SEQUENCE [LARGE SCALE GENOMIC DNA]</scope>
    <source>
        <strain evidence="2">WM001</strain>
    </source>
</reference>
<dbReference type="OrthoDB" id="429991at2759"/>
<name>A0A1R2CWY9_9CILI</name>
<proteinExistence type="predicted"/>
<gene>
    <name evidence="2" type="ORF">SteCoe_3506</name>
</gene>
<evidence type="ECO:0000313" key="3">
    <source>
        <dbReference type="Proteomes" id="UP000187209"/>
    </source>
</evidence>
<dbReference type="Proteomes" id="UP000187209">
    <property type="component" value="Unassembled WGS sequence"/>
</dbReference>
<dbReference type="AlphaFoldDB" id="A0A1R2CWY9"/>
<dbReference type="InterPro" id="IPR010736">
    <property type="entry name" value="SHIPPO-rpt"/>
</dbReference>